<feature type="compositionally biased region" description="Polar residues" evidence="13">
    <location>
        <begin position="650"/>
        <end position="663"/>
    </location>
</feature>
<evidence type="ECO:0000256" key="10">
    <source>
        <dbReference type="ARBA" id="ARBA00022771"/>
    </source>
</evidence>
<dbReference type="InterPro" id="IPR036188">
    <property type="entry name" value="FAD/NAD-bd_sf"/>
</dbReference>
<feature type="compositionally biased region" description="Low complexity" evidence="13">
    <location>
        <begin position="1075"/>
        <end position="1089"/>
    </location>
</feature>
<feature type="compositionally biased region" description="Low complexity" evidence="13">
    <location>
        <begin position="30"/>
        <end position="40"/>
    </location>
</feature>
<feature type="region of interest" description="Disordered" evidence="13">
    <location>
        <begin position="274"/>
        <end position="431"/>
    </location>
</feature>
<keyword evidence="8" id="KW-0479">Metal-binding</keyword>
<dbReference type="SMART" id="SM00213">
    <property type="entry name" value="UBQ"/>
    <property type="match status" value="1"/>
</dbReference>
<dbReference type="Gene3D" id="3.50.50.60">
    <property type="entry name" value="FAD/NAD(P)-binding domain"/>
    <property type="match status" value="1"/>
</dbReference>
<evidence type="ECO:0000313" key="15">
    <source>
        <dbReference type="Proteomes" id="UP000069272"/>
    </source>
</evidence>
<dbReference type="Gene3D" id="2.30.30.380">
    <property type="entry name" value="Zn-finger domain of Sec23/24"/>
    <property type="match status" value="1"/>
</dbReference>
<protein>
    <recommendedName>
        <fullName evidence="5">RanBP-type and C3HC4-type zinc finger-containing protein 1</fullName>
        <ecNumber evidence="4">2.3.2.31</ecNumber>
    </recommendedName>
</protein>
<comment type="similarity">
    <text evidence="3">Belongs to the RBR family.</text>
</comment>
<dbReference type="CDD" id="cd20345">
    <property type="entry name" value="BRcat_RBR_HOIL1"/>
    <property type="match status" value="1"/>
</dbReference>
<dbReference type="SUPFAM" id="SSF54236">
    <property type="entry name" value="Ubiquitin-like"/>
    <property type="match status" value="1"/>
</dbReference>
<feature type="compositionally biased region" description="Low complexity" evidence="13">
    <location>
        <begin position="113"/>
        <end position="132"/>
    </location>
</feature>
<proteinExistence type="inferred from homology"/>
<comment type="pathway">
    <text evidence="2">Protein modification; protein ubiquitination.</text>
</comment>
<dbReference type="FunFam" id="3.30.9.10:FF:000026">
    <property type="entry name" value="FAD-dependent oxidoreductase domain-containing protein 1"/>
    <property type="match status" value="1"/>
</dbReference>
<sequence>MTNPADGGKVLVNVSSARNKGAESGKKRSSVQIISSLQIVPKSKNVPDSRSSTTSGNTSIGGSGAGGDIVSSASSPGGFQSFFRWFRRDESRVLARSTGGGQVIPELVDRRVQQQQPSRSPSASPVATTAAAGLRESFTRATPPAQPAPAAPSRDRLRTPTVSGDNVSQAASNGSHSSSPSPGPVIDCQNLSKSSSCDSILSTATNGFAFVPPNCYEAALVATGAGDSARIREPRTIQPGPYTDSYKRRCWQRDRARELDRKYELTLRKKYRLFPNLPKDNPPAGDPHDATLTRDNQRTVYTDLSLPTRSIEANSDQRKGELYVAQSEEVSTDPINRRHRRTVSDSSKDRRAGAYVHVKGKRKAPPPPPLNGTAQDDGSSTGGTLTRSSTSHYGTLSPASTLSRRKRPAPAPPTAAAVALADPSTGSSTSLLEDKEIKAIIEGRPLAVHNEEPPHLIMPLPLIRPLSPLPNISEERPPPGGLTEEQKQQLIDNIRKVQSQTAQQQQPLENDPCDLMKMEERFNRANGTRSPIHDYLYAEAIATANAQSSASTNAGTTTTAATATTTTAGAAPTSPISPRPWYKRPISGMRHQDSSLPFKRDVILRTLDKRKGSQAAAGSTAHAKDPCDDLPEVGYHRNSLLQPAEGPMGSNGSNGTSPASSLGTRGGVGGKFNLFSKITEKADSEKRRSAIGIPSISELDREAAEIIQSERAAAREVEKPKSTKELISKFEATSTPVVGKVTVNSTFVAKKEYFGVEPQKKLTAPTDPPQQNPPSTVVTPMPEKTPETSKKSGVTSDKNLLGLWMCPYCTLENPNWRIICEACERIKPYDSALSILEEPPLHPNHPLKRPIANPTEPKRTTTTPTSDDTWDRKQERVLKYFIPKPSTGPATNGTLLVGTTDNGNRKPSFGQTKLLASPKMGVKSLMSRGAAQDMVTPSTSSTGPQRQFNGIAVSEPTTTTSSNKFDDEKLKESGNSFMAAPLASPEPTEDGYSAGVVGSDQINLEEIRSARIARFGVAPDTDTSTSSIKPEDQRPSEQLQPDALEREKERLREMIRAMNAKALAERYPVVQKPPTASSSSATTTTSSSSNSLKRDSPLVQRKNGLTSGIPISTKSSSPLPRRKIGSPMMARRTASPAPPAQEEPGPKKVESNPTGAIRKTTAFVLQPPSESKIMNHDTTRSHAYGPIPETVLELNQTQAPPPEPESGPSLVLTNDVQAMHYEPMDEQQFVRSTATPTRQAGDSAIPLSPRLQDRHRKTLMEKQQQHDEKVRQISDQLRSQQGVDRFRSTLALYPGANMGRTGTLALNKLLRNLEQAISEGAHDRAAELAMDLAKMKVSLSVTRQSSPGLGDISLKVYIDDKVSHKGPLRVVMATLGTLGQLKQKMCNEYQLPVAVQRWRCDDRPLEDDARTLLDYGIQTNDQTLHVYLVQPPKASAVAVQTSFSRTEAKLLTVVSSESSDGEHSDTQNDDATVLGATALPKPTPRSSRPKEAPIAEEPLPSNEEGWACPVCTLINEPDRPGCAACSGSRPASYIPPSARRRMQSTTVTVTPEDLKRFLDEQPPLVRPMPPVAVQLRSPPLETRNDLNRISSNRKSSDIFNILLDENKASGTSGQSAAAAPPIPKPRAATDLVRPVHIQVPEQSRIVMTALTSHRSPNITRSQYRGVDNFNPNSSGLPKPERPIITTASPIVRAVLLKQPIPCPADQQQQAPVRFGRNGLALPEDGAEVMQNHYTELVNLDNADLIANIEPFECPICFGSFQPYEGIVLRDCLHSFCKQCLISTIQYSDEAEIRCPYSDAVYSCESVIQQREIKALVSKELYEAHLAKSIQQAESKIDNTFHCRTPNCRGWCIFEDNVNQFKCPVCTIVNCLTCRVIHDGLDCKQYQDRMNSDCDTNLEARRTKAMLQEMIEKGDALNCPTCQVIVMKKWGCDWLKCSMCKTEICWVTRGARWGPAGKGDTSGGCRAAGGKGSGEESIDNYLERYRRDDFQSHCDILVIGGGGVGSSIAYWLKKRARDGLNVVVVEKDSTYAQASTCLSVGGLRQQFSIVENIQMSLYGADFMRNSKDYLGEDVDLNFTPFGYLLLATEAGAEQLQENSKLQNALGAKNELLTASRLKQRFPWMNTDGIALGCHGLEKEGWFDPWALLSGFKKRAIEYGAHYVEAEMVGFGFRHQPDILAEGIDEGAYEGLDRAFLKMKDGEIREVKFAIAIIAAGAQSGSVARMARIGIGKGMLSIPLPVEPRKRYVYVFQCENDKGPGINTPLTIDSTGTYFRRDGLGGNYLAGKSPLPEDEPPVDTLDVDHGYFDRAVWPNLAKLVPSFEAIKVKNSWAGYYEFNTFDENGIVGPHPYYNNLYIATGFSGHGIQQTPAVGRAVSEMIIDGGFRTVDLTRFGFDRILIDQPMYEANIF</sequence>
<dbReference type="InterPro" id="IPR051628">
    <property type="entry name" value="LUBAC_E3_Ligases"/>
</dbReference>
<dbReference type="GO" id="GO:0097039">
    <property type="term" value="P:protein linear polyubiquitination"/>
    <property type="evidence" value="ECO:0007669"/>
    <property type="project" value="TreeGrafter"/>
</dbReference>
<dbReference type="FunFam" id="3.30.40.10:FF:000137">
    <property type="entry name" value="RanBP-type and C3HC4-type zinc finger-containing protein 1"/>
    <property type="match status" value="1"/>
</dbReference>
<dbReference type="InterPro" id="IPR001876">
    <property type="entry name" value="Znf_RanBP2"/>
</dbReference>
<feature type="region of interest" description="Disordered" evidence="13">
    <location>
        <begin position="1015"/>
        <end position="1043"/>
    </location>
</feature>
<dbReference type="Gene3D" id="3.10.20.90">
    <property type="entry name" value="Phosphatidylinositol 3-kinase Catalytic Subunit, Chain A, domain 1"/>
    <property type="match status" value="1"/>
</dbReference>
<dbReference type="Pfam" id="PF01266">
    <property type="entry name" value="DAO"/>
    <property type="match status" value="1"/>
</dbReference>
<dbReference type="GO" id="GO:0009893">
    <property type="term" value="P:positive regulation of metabolic process"/>
    <property type="evidence" value="ECO:0007669"/>
    <property type="project" value="UniProtKB-ARBA"/>
</dbReference>
<feature type="compositionally biased region" description="Low complexity" evidence="13">
    <location>
        <begin position="546"/>
        <end position="576"/>
    </location>
</feature>
<keyword evidence="6" id="KW-0597">Phosphoprotein</keyword>
<feature type="region of interest" description="Disordered" evidence="13">
    <location>
        <begin position="1660"/>
        <end position="1681"/>
    </location>
</feature>
<dbReference type="InterPro" id="IPR013083">
    <property type="entry name" value="Znf_RING/FYVE/PHD"/>
</dbReference>
<organism evidence="14 15">
    <name type="scientific">Anopheles albimanus</name>
    <name type="common">New world malaria mosquito</name>
    <dbReference type="NCBI Taxonomy" id="7167"/>
    <lineage>
        <taxon>Eukaryota</taxon>
        <taxon>Metazoa</taxon>
        <taxon>Ecdysozoa</taxon>
        <taxon>Arthropoda</taxon>
        <taxon>Hexapoda</taxon>
        <taxon>Insecta</taxon>
        <taxon>Pterygota</taxon>
        <taxon>Neoptera</taxon>
        <taxon>Endopterygota</taxon>
        <taxon>Diptera</taxon>
        <taxon>Nematocera</taxon>
        <taxon>Culicoidea</taxon>
        <taxon>Culicidae</taxon>
        <taxon>Anophelinae</taxon>
        <taxon>Anopheles</taxon>
    </lineage>
</organism>
<dbReference type="SMART" id="SM00184">
    <property type="entry name" value="RING"/>
    <property type="match status" value="1"/>
</dbReference>
<dbReference type="EC" id="2.3.2.31" evidence="4"/>
<comment type="catalytic activity">
    <reaction evidence="1">
        <text>[E2 ubiquitin-conjugating enzyme]-S-ubiquitinyl-L-cysteine + [acceptor protein]-L-lysine = [E2 ubiquitin-conjugating enzyme]-L-cysteine + [acceptor protein]-N(6)-ubiquitinyl-L-lysine.</text>
        <dbReference type="EC" id="2.3.2.31"/>
    </reaction>
</comment>
<dbReference type="InterPro" id="IPR047557">
    <property type="entry name" value="Rcat_RBR_HOIL1"/>
</dbReference>
<dbReference type="GO" id="GO:0008270">
    <property type="term" value="F:zinc ion binding"/>
    <property type="evidence" value="ECO:0007669"/>
    <property type="project" value="UniProtKB-KW"/>
</dbReference>
<feature type="compositionally biased region" description="Polar residues" evidence="13">
    <location>
        <begin position="935"/>
        <end position="948"/>
    </location>
</feature>
<dbReference type="PROSITE" id="PS01358">
    <property type="entry name" value="ZF_RANBP2_1"/>
    <property type="match status" value="2"/>
</dbReference>
<dbReference type="InterPro" id="IPR047559">
    <property type="entry name" value="HOIL1_RBR_mRING-HC-C3HC3D"/>
</dbReference>
<evidence type="ECO:0000256" key="1">
    <source>
        <dbReference type="ARBA" id="ARBA00001798"/>
    </source>
</evidence>
<dbReference type="PROSITE" id="PS51873">
    <property type="entry name" value="TRIAD"/>
    <property type="match status" value="1"/>
</dbReference>
<dbReference type="InterPro" id="IPR006076">
    <property type="entry name" value="FAD-dep_OxRdtase"/>
</dbReference>
<feature type="region of interest" description="Disordered" evidence="13">
    <location>
        <begin position="546"/>
        <end position="580"/>
    </location>
</feature>
<dbReference type="VEuPathDB" id="VectorBase:AALB20_037969"/>
<evidence type="ECO:0000256" key="11">
    <source>
        <dbReference type="ARBA" id="ARBA00022786"/>
    </source>
</evidence>
<evidence type="ECO:0000256" key="3">
    <source>
        <dbReference type="ARBA" id="ARBA00008278"/>
    </source>
</evidence>
<dbReference type="Pfam" id="PF00240">
    <property type="entry name" value="ubiquitin"/>
    <property type="match status" value="1"/>
</dbReference>
<dbReference type="Proteomes" id="UP000069272">
    <property type="component" value="Chromosome 2L"/>
</dbReference>
<dbReference type="Pfam" id="PF13445">
    <property type="entry name" value="zf-RING_UBOX"/>
    <property type="match status" value="1"/>
</dbReference>
<dbReference type="InterPro" id="IPR047558">
    <property type="entry name" value="BRcat_RBR_HOIL1"/>
</dbReference>
<dbReference type="GO" id="GO:0043161">
    <property type="term" value="P:proteasome-mediated ubiquitin-dependent protein catabolic process"/>
    <property type="evidence" value="ECO:0007669"/>
    <property type="project" value="TreeGrafter"/>
</dbReference>
<feature type="compositionally biased region" description="Low complexity" evidence="13">
    <location>
        <begin position="414"/>
        <end position="423"/>
    </location>
</feature>
<feature type="region of interest" description="Disordered" evidence="13">
    <location>
        <begin position="839"/>
        <end position="869"/>
    </location>
</feature>
<evidence type="ECO:0000256" key="6">
    <source>
        <dbReference type="ARBA" id="ARBA00022553"/>
    </source>
</evidence>
<dbReference type="CDD" id="cd20358">
    <property type="entry name" value="Rcat_RBR_HOIL1"/>
    <property type="match status" value="1"/>
</dbReference>
<dbReference type="SUPFAM" id="SSF57850">
    <property type="entry name" value="RING/U-box"/>
    <property type="match status" value="3"/>
</dbReference>
<dbReference type="GO" id="GO:0071797">
    <property type="term" value="C:LUBAC complex"/>
    <property type="evidence" value="ECO:0007669"/>
    <property type="project" value="TreeGrafter"/>
</dbReference>
<feature type="compositionally biased region" description="Basic and acidic residues" evidence="13">
    <location>
        <begin position="286"/>
        <end position="297"/>
    </location>
</feature>
<evidence type="ECO:0000256" key="13">
    <source>
        <dbReference type="SAM" id="MobiDB-lite"/>
    </source>
</evidence>
<reference evidence="14" key="2">
    <citation type="submission" date="2022-08" db="UniProtKB">
        <authorList>
            <consortium name="EnsemblMetazoa"/>
        </authorList>
    </citation>
    <scope>IDENTIFICATION</scope>
    <source>
        <strain evidence="14">STECLA/ALBI9_A</strain>
    </source>
</reference>
<dbReference type="SUPFAM" id="SSF51905">
    <property type="entry name" value="FAD/NAD(P)-binding domain"/>
    <property type="match status" value="1"/>
</dbReference>
<evidence type="ECO:0000256" key="2">
    <source>
        <dbReference type="ARBA" id="ARBA00004906"/>
    </source>
</evidence>
<dbReference type="EnsemblMetazoa" id="AALB001730-RA">
    <property type="protein sequence ID" value="AALB001730-PA"/>
    <property type="gene ID" value="AALB001730"/>
</dbReference>
<feature type="compositionally biased region" description="Polar residues" evidence="13">
    <location>
        <begin position="298"/>
        <end position="314"/>
    </location>
</feature>
<evidence type="ECO:0000256" key="8">
    <source>
        <dbReference type="ARBA" id="ARBA00022723"/>
    </source>
</evidence>
<keyword evidence="7" id="KW-0808">Transferase</keyword>
<dbReference type="PROSITE" id="PS50089">
    <property type="entry name" value="ZF_RING_2"/>
    <property type="match status" value="1"/>
</dbReference>
<dbReference type="VEuPathDB" id="VectorBase:AALB001730"/>
<dbReference type="InterPro" id="IPR017907">
    <property type="entry name" value="Znf_RING_CS"/>
</dbReference>
<feature type="region of interest" description="Disordered" evidence="13">
    <location>
        <begin position="1066"/>
        <end position="1155"/>
    </location>
</feature>
<evidence type="ECO:0000256" key="12">
    <source>
        <dbReference type="ARBA" id="ARBA00022833"/>
    </source>
</evidence>
<dbReference type="PROSITE" id="PS50053">
    <property type="entry name" value="UBIQUITIN_2"/>
    <property type="match status" value="1"/>
</dbReference>
<keyword evidence="11" id="KW-0833">Ubl conjugation pathway</keyword>
<evidence type="ECO:0000256" key="4">
    <source>
        <dbReference type="ARBA" id="ARBA00012251"/>
    </source>
</evidence>
<dbReference type="InterPro" id="IPR029071">
    <property type="entry name" value="Ubiquitin-like_domsf"/>
</dbReference>
<feature type="compositionally biased region" description="Low complexity" evidence="13">
    <location>
        <begin position="378"/>
        <end position="391"/>
    </location>
</feature>
<evidence type="ECO:0000256" key="9">
    <source>
        <dbReference type="ARBA" id="ARBA00022737"/>
    </source>
</evidence>
<dbReference type="VEuPathDB" id="VectorBase:AALB20_036381"/>
<dbReference type="InterPro" id="IPR000626">
    <property type="entry name" value="Ubiquitin-like_dom"/>
</dbReference>
<keyword evidence="10" id="KW-0863">Zinc-finger</keyword>
<evidence type="ECO:0000256" key="5">
    <source>
        <dbReference type="ARBA" id="ARBA00017887"/>
    </source>
</evidence>
<reference evidence="14 15" key="1">
    <citation type="journal article" date="2017" name="G3 (Bethesda)">
        <title>The Physical Genome Mapping of Anopheles albimanus Corrected Scaffold Misassemblies and Identified Interarm Rearrangements in Genus Anopheles.</title>
        <authorList>
            <person name="Artemov G.N."/>
            <person name="Peery A.N."/>
            <person name="Jiang X."/>
            <person name="Tu Z."/>
            <person name="Stegniy V.N."/>
            <person name="Sharakhova M.V."/>
            <person name="Sharakhov I.V."/>
        </authorList>
    </citation>
    <scope>NUCLEOTIDE SEQUENCE [LARGE SCALE GENOMIC DNA]</scope>
    <source>
        <strain evidence="14 15">ALBI9_A</strain>
    </source>
</reference>
<feature type="compositionally biased region" description="Basic and acidic residues" evidence="13">
    <location>
        <begin position="342"/>
        <end position="352"/>
    </location>
</feature>
<feature type="region of interest" description="Disordered" evidence="13">
    <location>
        <begin position="94"/>
        <end position="187"/>
    </location>
</feature>
<feature type="compositionally biased region" description="Polar residues" evidence="13">
    <location>
        <begin position="1103"/>
        <end position="1118"/>
    </location>
</feature>
<feature type="region of interest" description="Disordered" evidence="13">
    <location>
        <begin position="640"/>
        <end position="665"/>
    </location>
</feature>
<keyword evidence="12" id="KW-0862">Zinc</keyword>
<evidence type="ECO:0000313" key="14">
    <source>
        <dbReference type="EnsemblMetazoa" id="AALB001730-PA"/>
    </source>
</evidence>
<dbReference type="InterPro" id="IPR036443">
    <property type="entry name" value="Znf_RanBP2_sf"/>
</dbReference>
<dbReference type="PROSITE" id="PS50199">
    <property type="entry name" value="ZF_RANBP2_2"/>
    <property type="match status" value="2"/>
</dbReference>
<dbReference type="Gene3D" id="3.30.40.10">
    <property type="entry name" value="Zinc/RING finger domain, C3HC4 (zinc finger)"/>
    <property type="match status" value="1"/>
</dbReference>
<accession>A0A182F5I7</accession>
<feature type="compositionally biased region" description="Low complexity" evidence="13">
    <location>
        <begin position="168"/>
        <end position="180"/>
    </location>
</feature>
<name>A0A182F5I7_ANOAL</name>
<dbReference type="PANTHER" id="PTHR22770:SF13">
    <property type="entry name" value="RING-TYPE DOMAIN-CONTAINING PROTEIN"/>
    <property type="match status" value="1"/>
</dbReference>
<dbReference type="SMART" id="SM00547">
    <property type="entry name" value="ZnF_RBZ"/>
    <property type="match status" value="2"/>
</dbReference>
<dbReference type="STRING" id="7167.A0A182F5I7"/>
<evidence type="ECO:0000256" key="7">
    <source>
        <dbReference type="ARBA" id="ARBA00022679"/>
    </source>
</evidence>
<feature type="compositionally biased region" description="Low complexity" evidence="13">
    <location>
        <begin position="48"/>
        <end position="58"/>
    </location>
</feature>
<feature type="region of interest" description="Disordered" evidence="13">
    <location>
        <begin position="1454"/>
        <end position="1501"/>
    </location>
</feature>
<feature type="region of interest" description="Disordered" evidence="13">
    <location>
        <begin position="610"/>
        <end position="629"/>
    </location>
</feature>
<keyword evidence="15" id="KW-1185">Reference proteome</keyword>
<dbReference type="InterPro" id="IPR044066">
    <property type="entry name" value="TRIAD_supradom"/>
</dbReference>
<dbReference type="InterPro" id="IPR001841">
    <property type="entry name" value="Znf_RING"/>
</dbReference>
<feature type="region of interest" description="Disordered" evidence="13">
    <location>
        <begin position="760"/>
        <end position="794"/>
    </location>
</feature>
<dbReference type="Gene3D" id="3.30.9.10">
    <property type="entry name" value="D-Amino Acid Oxidase, subunit A, domain 2"/>
    <property type="match status" value="1"/>
</dbReference>
<dbReference type="PANTHER" id="PTHR22770">
    <property type="entry name" value="UBIQUITIN CONJUGATING ENZYME 7 INTERACTING PROTEIN-RELATED"/>
    <property type="match status" value="1"/>
</dbReference>
<dbReference type="GO" id="GO:0061630">
    <property type="term" value="F:ubiquitin protein ligase activity"/>
    <property type="evidence" value="ECO:0007669"/>
    <property type="project" value="UniProtKB-EC"/>
</dbReference>
<dbReference type="GO" id="GO:0043130">
    <property type="term" value="F:ubiquitin binding"/>
    <property type="evidence" value="ECO:0007669"/>
    <property type="project" value="TreeGrafter"/>
</dbReference>
<dbReference type="InterPro" id="IPR027370">
    <property type="entry name" value="Znf-RING_euk"/>
</dbReference>
<dbReference type="SUPFAM" id="SSF90209">
    <property type="entry name" value="Ran binding protein zinc finger-like"/>
    <property type="match status" value="1"/>
</dbReference>
<feature type="compositionally biased region" description="Polar residues" evidence="13">
    <location>
        <begin position="392"/>
        <end position="402"/>
    </location>
</feature>
<dbReference type="CDD" id="cd16633">
    <property type="entry name" value="mRING-HC-C3HC3D_RBR_HOIL1"/>
    <property type="match status" value="1"/>
</dbReference>
<dbReference type="PROSITE" id="PS00518">
    <property type="entry name" value="ZF_RING_1"/>
    <property type="match status" value="1"/>
</dbReference>
<feature type="region of interest" description="Disordered" evidence="13">
    <location>
        <begin position="1"/>
        <end position="73"/>
    </location>
</feature>
<dbReference type="Gene3D" id="1.20.120.1750">
    <property type="match status" value="1"/>
</dbReference>
<keyword evidence="9" id="KW-0677">Repeat</keyword>
<feature type="region of interest" description="Disordered" evidence="13">
    <location>
        <begin position="934"/>
        <end position="968"/>
    </location>
</feature>